<evidence type="ECO:0000256" key="1">
    <source>
        <dbReference type="ARBA" id="ARBA00004459"/>
    </source>
</evidence>
<gene>
    <name evidence="10" type="primary">sctJ</name>
    <name evidence="10" type="ORF">ACFOWX_11715</name>
</gene>
<dbReference type="PRINTS" id="PR01338">
    <property type="entry name" value="TYPE3OMKPROT"/>
</dbReference>
<evidence type="ECO:0000256" key="2">
    <source>
        <dbReference type="ARBA" id="ARBA00009509"/>
    </source>
</evidence>
<comment type="subcellular location">
    <subcellularLocation>
        <location evidence="1">Cell outer membrane</location>
        <topology evidence="1">Lipid-anchor</topology>
    </subcellularLocation>
</comment>
<dbReference type="InterPro" id="IPR043427">
    <property type="entry name" value="YscJ/FliF"/>
</dbReference>
<dbReference type="Gene3D" id="3.30.70.1530">
    <property type="entry name" value="Hypothetical protein rpa1041"/>
    <property type="match status" value="1"/>
</dbReference>
<evidence type="ECO:0000256" key="6">
    <source>
        <dbReference type="ARBA" id="ARBA00023237"/>
    </source>
</evidence>
<evidence type="ECO:0000313" key="11">
    <source>
        <dbReference type="Proteomes" id="UP001595887"/>
    </source>
</evidence>
<dbReference type="PANTHER" id="PTHR30046">
    <property type="entry name" value="FLAGELLAR M-RING PROTEIN"/>
    <property type="match status" value="1"/>
</dbReference>
<dbReference type="InterPro" id="IPR045851">
    <property type="entry name" value="AMP-bd_C_sf"/>
</dbReference>
<sequence length="264" mass="27568">MNIDFPAHAGLQPLWRKCLLYMLLLTGILFLAACSEQKLQSNLNEQDANEIIAVLNENGVSAGKTAADEGKWDITVGDGDFAKSVALLQARGLPRTQSDTLCSAFQPSGFGETPLSQQARLVCATQNDIARTITEIDGVVSARVQLGMPEPNASTGEVKPTTASVLVKYRSGFDVRQHTSGVKTLVANGVDGLAPDNVSVMMVAAASGPPAAAKADGANGGSLLRIFAILAALALLGLALKAWSARRKKSNSKVPAPMDGNPAE</sequence>
<organism evidence="10 11">
    <name type="scientific">Sphingorhabdus arenilitoris</name>
    <dbReference type="NCBI Taxonomy" id="1490041"/>
    <lineage>
        <taxon>Bacteria</taxon>
        <taxon>Pseudomonadati</taxon>
        <taxon>Pseudomonadota</taxon>
        <taxon>Alphaproteobacteria</taxon>
        <taxon>Sphingomonadales</taxon>
        <taxon>Sphingomonadaceae</taxon>
        <taxon>Sphingorhabdus</taxon>
    </lineage>
</organism>
<evidence type="ECO:0000256" key="7">
    <source>
        <dbReference type="ARBA" id="ARBA00023288"/>
    </source>
</evidence>
<keyword evidence="8" id="KW-0812">Transmembrane</keyword>
<evidence type="ECO:0000259" key="9">
    <source>
        <dbReference type="Pfam" id="PF01514"/>
    </source>
</evidence>
<protein>
    <recommendedName>
        <fullName evidence="8">Lipoprotein</fullName>
    </recommendedName>
</protein>
<name>A0ABV8RI95_9SPHN</name>
<proteinExistence type="inferred from homology"/>
<dbReference type="RefSeq" id="WP_381424307.1">
    <property type="nucleotide sequence ID" value="NZ_JBHSDH010000013.1"/>
</dbReference>
<dbReference type="PANTHER" id="PTHR30046:SF2">
    <property type="entry name" value="YOP PROTEINS TRANSLOCATION LIPOPROTEIN J"/>
    <property type="match status" value="1"/>
</dbReference>
<evidence type="ECO:0000256" key="5">
    <source>
        <dbReference type="ARBA" id="ARBA00023139"/>
    </source>
</evidence>
<feature type="domain" description="Flagellar M-ring N-terminal" evidence="9">
    <location>
        <begin position="36"/>
        <end position="202"/>
    </location>
</feature>
<keyword evidence="11" id="KW-1185">Reference proteome</keyword>
<comment type="similarity">
    <text evidence="2 8">Belongs to the YscJ lipoprotein family.</text>
</comment>
<feature type="transmembrane region" description="Helical" evidence="8">
    <location>
        <begin position="223"/>
        <end position="243"/>
    </location>
</feature>
<keyword evidence="8" id="KW-1133">Transmembrane helix</keyword>
<comment type="caution">
    <text evidence="10">The sequence shown here is derived from an EMBL/GenBank/DDBJ whole genome shotgun (WGS) entry which is preliminary data.</text>
</comment>
<dbReference type="Proteomes" id="UP001595887">
    <property type="component" value="Unassembled WGS sequence"/>
</dbReference>
<evidence type="ECO:0000256" key="3">
    <source>
        <dbReference type="ARBA" id="ARBA00022729"/>
    </source>
</evidence>
<keyword evidence="4 8" id="KW-0472">Membrane</keyword>
<accession>A0ABV8RI95</accession>
<evidence type="ECO:0000256" key="4">
    <source>
        <dbReference type="ARBA" id="ARBA00023136"/>
    </source>
</evidence>
<dbReference type="Pfam" id="PF01514">
    <property type="entry name" value="YscJ_FliF"/>
    <property type="match status" value="1"/>
</dbReference>
<keyword evidence="3 8" id="KW-0732">Signal</keyword>
<dbReference type="Gene3D" id="3.30.300.30">
    <property type="match status" value="1"/>
</dbReference>
<dbReference type="InterPro" id="IPR006182">
    <property type="entry name" value="FliF_N_dom"/>
</dbReference>
<keyword evidence="6 8" id="KW-0998">Cell outer membrane</keyword>
<evidence type="ECO:0000313" key="10">
    <source>
        <dbReference type="EMBL" id="MFC4293082.1"/>
    </source>
</evidence>
<dbReference type="InterPro" id="IPR003282">
    <property type="entry name" value="T3SS_SctJ"/>
</dbReference>
<keyword evidence="5 8" id="KW-0564">Palmitate</keyword>
<evidence type="ECO:0000256" key="8">
    <source>
        <dbReference type="RuleBase" id="RU364102"/>
    </source>
</evidence>
<reference evidence="11" key="1">
    <citation type="journal article" date="2019" name="Int. J. Syst. Evol. Microbiol.">
        <title>The Global Catalogue of Microorganisms (GCM) 10K type strain sequencing project: providing services to taxonomists for standard genome sequencing and annotation.</title>
        <authorList>
            <consortium name="The Broad Institute Genomics Platform"/>
            <consortium name="The Broad Institute Genome Sequencing Center for Infectious Disease"/>
            <person name="Wu L."/>
            <person name="Ma J."/>
        </authorList>
    </citation>
    <scope>NUCLEOTIDE SEQUENCE [LARGE SCALE GENOMIC DNA]</scope>
    <source>
        <strain evidence="11">CECT 8531</strain>
    </source>
</reference>
<dbReference type="EMBL" id="JBHSDH010000013">
    <property type="protein sequence ID" value="MFC4293082.1"/>
    <property type="molecule type" value="Genomic_DNA"/>
</dbReference>
<keyword evidence="7 8" id="KW-0449">Lipoprotein</keyword>
<dbReference type="NCBIfam" id="TIGR02544">
    <property type="entry name" value="III_secr_YscJ"/>
    <property type="match status" value="1"/>
</dbReference>